<keyword evidence="7 9" id="KW-0472">Membrane</keyword>
<keyword evidence="3 9" id="KW-0813">Transport</keyword>
<evidence type="ECO:0000256" key="9">
    <source>
        <dbReference type="RuleBase" id="RU363111"/>
    </source>
</evidence>
<dbReference type="AlphaFoldDB" id="A0AAD4NF10"/>
<comment type="caution">
    <text evidence="11">The sequence shown here is derived from an EMBL/GenBank/DDBJ whole genome shotgun (WGS) entry which is preliminary data.</text>
</comment>
<gene>
    <name evidence="11" type="ORF">DdX_01196</name>
</gene>
<evidence type="ECO:0000256" key="7">
    <source>
        <dbReference type="ARBA" id="ARBA00023136"/>
    </source>
</evidence>
<evidence type="ECO:0000256" key="5">
    <source>
        <dbReference type="ARBA" id="ARBA00022927"/>
    </source>
</evidence>
<evidence type="ECO:0000256" key="2">
    <source>
        <dbReference type="ARBA" id="ARBA00004141"/>
    </source>
</evidence>
<keyword evidence="5 9" id="KW-0653">Protein transport</keyword>
<dbReference type="Proteomes" id="UP001201812">
    <property type="component" value="Unassembled WGS sequence"/>
</dbReference>
<comment type="function">
    <text evidence="1 9">May be involved in fusion of retrograde transport vesicles derived from an endocytic compartment with the Golgi complex.</text>
</comment>
<feature type="transmembrane region" description="Helical" evidence="9">
    <location>
        <begin position="135"/>
        <end position="152"/>
    </location>
</feature>
<dbReference type="GO" id="GO:0012505">
    <property type="term" value="C:endomembrane system"/>
    <property type="evidence" value="ECO:0007669"/>
    <property type="project" value="UniProtKB-ARBA"/>
</dbReference>
<keyword evidence="12" id="KW-1185">Reference proteome</keyword>
<dbReference type="InterPro" id="IPR011691">
    <property type="entry name" value="Vesicle_transpt_SFT2"/>
</dbReference>
<reference evidence="11" key="1">
    <citation type="submission" date="2022-01" db="EMBL/GenBank/DDBJ databases">
        <title>Genome Sequence Resource for Two Populations of Ditylenchus destructor, the Migratory Endoparasitic Phytonematode.</title>
        <authorList>
            <person name="Zhang H."/>
            <person name="Lin R."/>
            <person name="Xie B."/>
        </authorList>
    </citation>
    <scope>NUCLEOTIDE SEQUENCE</scope>
    <source>
        <strain evidence="11">BazhouSP</strain>
    </source>
</reference>
<comment type="similarity">
    <text evidence="8 9">Belongs to the SFT2 family.</text>
</comment>
<protein>
    <recommendedName>
        <fullName evidence="9">Vesicle transport protein</fullName>
    </recommendedName>
</protein>
<evidence type="ECO:0000313" key="11">
    <source>
        <dbReference type="EMBL" id="KAI1728982.1"/>
    </source>
</evidence>
<sequence>MFGRLQRVVNPTPSSSDPETQSQQGLTSEASNSLFDEITTLSWETRLYCFAGCFILSMICSILGSPLIFAGKLTGFAVMVSLGSVISIISTFFLSGPVKQLKKMFEPVRIIATLIYIVMIIFTLIAGLVLKNPPLALICIIGQYLAMAWYSLSYIPFARQMVSGCFGKICG</sequence>
<feature type="transmembrane region" description="Helical" evidence="9">
    <location>
        <begin position="108"/>
        <end position="129"/>
    </location>
</feature>
<dbReference type="GO" id="GO:0015031">
    <property type="term" value="P:protein transport"/>
    <property type="evidence" value="ECO:0007669"/>
    <property type="project" value="UniProtKB-KW"/>
</dbReference>
<organism evidence="11 12">
    <name type="scientific">Ditylenchus destructor</name>
    <dbReference type="NCBI Taxonomy" id="166010"/>
    <lineage>
        <taxon>Eukaryota</taxon>
        <taxon>Metazoa</taxon>
        <taxon>Ecdysozoa</taxon>
        <taxon>Nematoda</taxon>
        <taxon>Chromadorea</taxon>
        <taxon>Rhabditida</taxon>
        <taxon>Tylenchina</taxon>
        <taxon>Tylenchomorpha</taxon>
        <taxon>Sphaerularioidea</taxon>
        <taxon>Anguinidae</taxon>
        <taxon>Anguininae</taxon>
        <taxon>Ditylenchus</taxon>
    </lineage>
</organism>
<evidence type="ECO:0000256" key="6">
    <source>
        <dbReference type="ARBA" id="ARBA00022989"/>
    </source>
</evidence>
<feature type="transmembrane region" description="Helical" evidence="9">
    <location>
        <begin position="75"/>
        <end position="96"/>
    </location>
</feature>
<dbReference type="Pfam" id="PF04178">
    <property type="entry name" value="Got1"/>
    <property type="match status" value="1"/>
</dbReference>
<evidence type="ECO:0000313" key="12">
    <source>
        <dbReference type="Proteomes" id="UP001201812"/>
    </source>
</evidence>
<evidence type="ECO:0000256" key="8">
    <source>
        <dbReference type="ARBA" id="ARBA00025800"/>
    </source>
</evidence>
<keyword evidence="6 9" id="KW-1133">Transmembrane helix</keyword>
<comment type="subcellular location">
    <subcellularLocation>
        <location evidence="2 9">Membrane</location>
        <topology evidence="2 9">Multi-pass membrane protein</topology>
    </subcellularLocation>
</comment>
<dbReference type="GO" id="GO:0005737">
    <property type="term" value="C:cytoplasm"/>
    <property type="evidence" value="ECO:0007669"/>
    <property type="project" value="UniProtKB-ARBA"/>
</dbReference>
<evidence type="ECO:0000256" key="1">
    <source>
        <dbReference type="ARBA" id="ARBA00003566"/>
    </source>
</evidence>
<dbReference type="EMBL" id="JAKKPZ010000001">
    <property type="protein sequence ID" value="KAI1728982.1"/>
    <property type="molecule type" value="Genomic_DNA"/>
</dbReference>
<evidence type="ECO:0000256" key="10">
    <source>
        <dbReference type="SAM" id="MobiDB-lite"/>
    </source>
</evidence>
<name>A0AAD4NF10_9BILA</name>
<dbReference type="PANTHER" id="PTHR23137">
    <property type="entry name" value="VESICLE TRANSPORT PROTEIN-RELATED"/>
    <property type="match status" value="1"/>
</dbReference>
<dbReference type="InterPro" id="IPR007305">
    <property type="entry name" value="Vesicle_transpt_Got1/SFT2"/>
</dbReference>
<dbReference type="GO" id="GO:0016020">
    <property type="term" value="C:membrane"/>
    <property type="evidence" value="ECO:0007669"/>
    <property type="project" value="UniProtKB-SubCell"/>
</dbReference>
<feature type="compositionally biased region" description="Polar residues" evidence="10">
    <location>
        <begin position="9"/>
        <end position="28"/>
    </location>
</feature>
<keyword evidence="4 9" id="KW-0812">Transmembrane</keyword>
<evidence type="ECO:0000256" key="4">
    <source>
        <dbReference type="ARBA" id="ARBA00022692"/>
    </source>
</evidence>
<accession>A0AAD4NF10</accession>
<dbReference type="PANTHER" id="PTHR23137:SF6">
    <property type="entry name" value="VESICLE TRANSPORT PROTEIN"/>
    <property type="match status" value="1"/>
</dbReference>
<evidence type="ECO:0000256" key="3">
    <source>
        <dbReference type="ARBA" id="ARBA00022448"/>
    </source>
</evidence>
<dbReference type="GO" id="GO:0016192">
    <property type="term" value="P:vesicle-mediated transport"/>
    <property type="evidence" value="ECO:0007669"/>
    <property type="project" value="InterPro"/>
</dbReference>
<proteinExistence type="inferred from homology"/>
<feature type="region of interest" description="Disordered" evidence="10">
    <location>
        <begin position="1"/>
        <end position="28"/>
    </location>
</feature>
<feature type="transmembrane region" description="Helical" evidence="9">
    <location>
        <begin position="47"/>
        <end position="69"/>
    </location>
</feature>